<dbReference type="PANTHER" id="PTHR22768">
    <property type="entry name" value="DNA REPLICATION COMPLEX GINS PROTEIN PSF3"/>
    <property type="match status" value="1"/>
</dbReference>
<feature type="domain" description="GINS subunit" evidence="7">
    <location>
        <begin position="84"/>
        <end position="179"/>
    </location>
</feature>
<keyword evidence="9" id="KW-1185">Reference proteome</keyword>
<evidence type="ECO:0000259" key="7">
    <source>
        <dbReference type="Pfam" id="PF05916"/>
    </source>
</evidence>
<comment type="subunit">
    <text evidence="6">Component of the GINS complex.</text>
</comment>
<dbReference type="Pfam" id="PF22466">
    <property type="entry name" value="PSF3_N"/>
    <property type="match status" value="1"/>
</dbReference>
<accession>A0ABM1EG55</accession>
<keyword evidence="4 6" id="KW-0539">Nucleus</keyword>
<sequence>MPRLSDIASDNENYLCLNDILASHEKVPCKFEMPVLRLGFLDTGTDVADIRPGAKLELPYWLARALCNRRRSIVSVELPKQYRAGYREILEADASVVDLHKLGPFYYAFGMKLLNFELPESRDIATSLLQTFVTRFRGIMDSSQNALDADMAALVARLDDHERALFALGQRGLRAQQRWETRQTDRITVSDMVLTHRKRKRTEMETS</sequence>
<organism evidence="9 10">
    <name type="scientific">Priapulus caudatus</name>
    <name type="common">Priapulid worm</name>
    <dbReference type="NCBI Taxonomy" id="37621"/>
    <lineage>
        <taxon>Eukaryota</taxon>
        <taxon>Metazoa</taxon>
        <taxon>Ecdysozoa</taxon>
        <taxon>Scalidophora</taxon>
        <taxon>Priapulida</taxon>
        <taxon>Priapulimorpha</taxon>
        <taxon>Priapulimorphida</taxon>
        <taxon>Priapulidae</taxon>
        <taxon>Priapulus</taxon>
    </lineage>
</organism>
<name>A0ABM1EG55_PRICU</name>
<dbReference type="InterPro" id="IPR038437">
    <property type="entry name" value="GINS_Psf3_sf"/>
</dbReference>
<dbReference type="GeneID" id="106811948"/>
<dbReference type="InterPro" id="IPR021151">
    <property type="entry name" value="GINS_A"/>
</dbReference>
<evidence type="ECO:0000256" key="2">
    <source>
        <dbReference type="ARBA" id="ARBA00006343"/>
    </source>
</evidence>
<protein>
    <recommendedName>
        <fullName evidence="6">DNA replication complex GINS protein PSF3</fullName>
    </recommendedName>
</protein>
<comment type="similarity">
    <text evidence="2 6">Belongs to the GINS3/PSF3 family.</text>
</comment>
<dbReference type="InterPro" id="IPR036224">
    <property type="entry name" value="GINS_bundle-like_dom_sf"/>
</dbReference>
<evidence type="ECO:0000256" key="4">
    <source>
        <dbReference type="ARBA" id="ARBA00023242"/>
    </source>
</evidence>
<evidence type="ECO:0000313" key="9">
    <source>
        <dbReference type="Proteomes" id="UP000695022"/>
    </source>
</evidence>
<dbReference type="RefSeq" id="XP_014671176.1">
    <property type="nucleotide sequence ID" value="XM_014815690.1"/>
</dbReference>
<reference evidence="10" key="1">
    <citation type="submission" date="2025-08" db="UniProtKB">
        <authorList>
            <consortium name="RefSeq"/>
        </authorList>
    </citation>
    <scope>IDENTIFICATION</scope>
</reference>
<dbReference type="SUPFAM" id="SSF158573">
    <property type="entry name" value="GINS helical bundle-like"/>
    <property type="match status" value="1"/>
</dbReference>
<proteinExistence type="inferred from homology"/>
<evidence type="ECO:0000313" key="10">
    <source>
        <dbReference type="RefSeq" id="XP_014671176.1"/>
    </source>
</evidence>
<dbReference type="CDD" id="cd21693">
    <property type="entry name" value="GINS_B_Psf3"/>
    <property type="match status" value="1"/>
</dbReference>
<dbReference type="SUPFAM" id="SSF160059">
    <property type="entry name" value="PriA/YqbF domain"/>
    <property type="match status" value="1"/>
</dbReference>
<comment type="function">
    <text evidence="6">The GINS complex plays an essential role in the initiation of DNA replication.</text>
</comment>
<dbReference type="InterPro" id="IPR010492">
    <property type="entry name" value="GINS_Psf3"/>
</dbReference>
<comment type="function">
    <text evidence="5">Required for correct functioning of the GINS complex, a complex that plays an essential role in the initiation of DNA replication, and progression of DNA replication forks. GINS complex is a core component of CDC45-MCM-GINS (CMG) helicase, the molecular machine that unwinds template DNA during replication, and around which the replisome is built.</text>
</comment>
<evidence type="ECO:0000256" key="5">
    <source>
        <dbReference type="ARBA" id="ARBA00045258"/>
    </source>
</evidence>
<dbReference type="Proteomes" id="UP000695022">
    <property type="component" value="Unplaced"/>
</dbReference>
<evidence type="ECO:0000256" key="6">
    <source>
        <dbReference type="RuleBase" id="RU367161"/>
    </source>
</evidence>
<evidence type="ECO:0000256" key="1">
    <source>
        <dbReference type="ARBA" id="ARBA00004123"/>
    </source>
</evidence>
<feature type="domain" description="DNA replication complex GINS protein PSF3 N-terminal" evidence="8">
    <location>
        <begin position="17"/>
        <end position="67"/>
    </location>
</feature>
<dbReference type="Pfam" id="PF05916">
    <property type="entry name" value="Sld5"/>
    <property type="match status" value="1"/>
</dbReference>
<comment type="subcellular location">
    <subcellularLocation>
        <location evidence="1 6">Nucleus</location>
    </subcellularLocation>
</comment>
<dbReference type="Gene3D" id="1.20.58.2050">
    <property type="match status" value="1"/>
</dbReference>
<dbReference type="InterPro" id="IPR055221">
    <property type="entry name" value="PSF3_N"/>
</dbReference>
<gene>
    <name evidence="10" type="primary">LOC106811948</name>
</gene>
<evidence type="ECO:0000256" key="3">
    <source>
        <dbReference type="ARBA" id="ARBA00022705"/>
    </source>
</evidence>
<dbReference type="PANTHER" id="PTHR22768:SF0">
    <property type="entry name" value="DNA REPLICATION COMPLEX GINS PROTEIN PSF3"/>
    <property type="match status" value="1"/>
</dbReference>
<evidence type="ECO:0000259" key="8">
    <source>
        <dbReference type="Pfam" id="PF22466"/>
    </source>
</evidence>
<dbReference type="CDD" id="cd11713">
    <property type="entry name" value="GINS_A_psf3"/>
    <property type="match status" value="1"/>
</dbReference>
<keyword evidence="3 6" id="KW-0235">DNA replication</keyword>